<evidence type="ECO:0000313" key="11">
    <source>
        <dbReference type="EMBL" id="NEN75029.1"/>
    </source>
</evidence>
<dbReference type="GO" id="GO:0006281">
    <property type="term" value="P:DNA repair"/>
    <property type="evidence" value="ECO:0007669"/>
    <property type="project" value="UniProtKB-KW"/>
</dbReference>
<dbReference type="InterPro" id="IPR036631">
    <property type="entry name" value="MGMT_N_sf"/>
</dbReference>
<protein>
    <recommendedName>
        <fullName evidence="3">methylated-DNA--[protein]-cysteine S-methyltransferase</fullName>
        <ecNumber evidence="3">2.1.1.63</ecNumber>
    </recommendedName>
</protein>
<dbReference type="Pfam" id="PF02870">
    <property type="entry name" value="Methyltransf_1N"/>
    <property type="match status" value="1"/>
</dbReference>
<dbReference type="NCBIfam" id="TIGR00589">
    <property type="entry name" value="ogt"/>
    <property type="match status" value="1"/>
</dbReference>
<dbReference type="RefSeq" id="WP_159991971.1">
    <property type="nucleotide sequence ID" value="NZ_CP047165.1"/>
</dbReference>
<dbReference type="InterPro" id="IPR001497">
    <property type="entry name" value="MethylDNA_cys_MeTrfase_AS"/>
</dbReference>
<evidence type="ECO:0000256" key="1">
    <source>
        <dbReference type="ARBA" id="ARBA00001286"/>
    </source>
</evidence>
<dbReference type="InterPro" id="IPR036217">
    <property type="entry name" value="MethylDNA_cys_MeTrfase_DNAb"/>
</dbReference>
<dbReference type="Gene3D" id="1.10.10.10">
    <property type="entry name" value="Winged helix-like DNA-binding domain superfamily/Winged helix DNA-binding domain"/>
    <property type="match status" value="1"/>
</dbReference>
<comment type="catalytic activity">
    <reaction evidence="8">
        <text>a 6-O-methyl-2'-deoxyguanosine in DNA + L-cysteinyl-[protein] = S-methyl-L-cysteinyl-[protein] + a 2'-deoxyguanosine in DNA</text>
        <dbReference type="Rhea" id="RHEA:24000"/>
        <dbReference type="Rhea" id="RHEA-COMP:10131"/>
        <dbReference type="Rhea" id="RHEA-COMP:10132"/>
        <dbReference type="Rhea" id="RHEA-COMP:11367"/>
        <dbReference type="Rhea" id="RHEA-COMP:11368"/>
        <dbReference type="ChEBI" id="CHEBI:29950"/>
        <dbReference type="ChEBI" id="CHEBI:82612"/>
        <dbReference type="ChEBI" id="CHEBI:85445"/>
        <dbReference type="ChEBI" id="CHEBI:85448"/>
        <dbReference type="EC" id="2.1.1.63"/>
    </reaction>
</comment>
<name>A0A6L9Y3N4_9BURK</name>
<dbReference type="Gene3D" id="3.30.160.70">
    <property type="entry name" value="Methylated DNA-protein cysteine methyltransferase domain"/>
    <property type="match status" value="1"/>
</dbReference>
<dbReference type="FunFam" id="1.10.10.10:FF:000214">
    <property type="entry name" value="Methylated-DNA--protein-cysteine methyltransferase"/>
    <property type="match status" value="1"/>
</dbReference>
<evidence type="ECO:0000259" key="9">
    <source>
        <dbReference type="Pfam" id="PF01035"/>
    </source>
</evidence>
<evidence type="ECO:0000256" key="7">
    <source>
        <dbReference type="ARBA" id="ARBA00023204"/>
    </source>
</evidence>
<proteinExistence type="inferred from homology"/>
<dbReference type="PANTHER" id="PTHR10815">
    <property type="entry name" value="METHYLATED-DNA--PROTEIN-CYSTEINE METHYLTRANSFERASE"/>
    <property type="match status" value="1"/>
</dbReference>
<comment type="caution">
    <text evidence="11">The sequence shown here is derived from an EMBL/GenBank/DDBJ whole genome shotgun (WGS) entry which is preliminary data.</text>
</comment>
<keyword evidence="5 11" id="KW-0808">Transferase</keyword>
<dbReference type="PANTHER" id="PTHR10815:SF5">
    <property type="entry name" value="METHYLATED-DNA--PROTEIN-CYSTEINE METHYLTRANSFERASE"/>
    <property type="match status" value="1"/>
</dbReference>
<reference evidence="11 12" key="1">
    <citation type="submission" date="2020-02" db="EMBL/GenBank/DDBJ databases">
        <title>Pelistega sp. NLN82 were isolated from wild rodents of the Hainan Island.</title>
        <authorList>
            <person name="Niu N."/>
            <person name="Zhou J."/>
        </authorList>
    </citation>
    <scope>NUCLEOTIDE SEQUENCE [LARGE SCALE GENOMIC DNA]</scope>
    <source>
        <strain evidence="11 12">NLN82</strain>
    </source>
</reference>
<dbReference type="GO" id="GO:0003908">
    <property type="term" value="F:methylated-DNA-[protein]-cysteine S-methyltransferase activity"/>
    <property type="evidence" value="ECO:0007669"/>
    <property type="project" value="UniProtKB-EC"/>
</dbReference>
<evidence type="ECO:0000256" key="3">
    <source>
        <dbReference type="ARBA" id="ARBA00011918"/>
    </source>
</evidence>
<evidence type="ECO:0000259" key="10">
    <source>
        <dbReference type="Pfam" id="PF02870"/>
    </source>
</evidence>
<dbReference type="EC" id="2.1.1.63" evidence="3"/>
<evidence type="ECO:0000313" key="12">
    <source>
        <dbReference type="Proteomes" id="UP000477651"/>
    </source>
</evidence>
<evidence type="ECO:0000256" key="8">
    <source>
        <dbReference type="ARBA" id="ARBA00049348"/>
    </source>
</evidence>
<keyword evidence="12" id="KW-1185">Reference proteome</keyword>
<dbReference type="InterPro" id="IPR008332">
    <property type="entry name" value="MethylG_MeTrfase_N"/>
</dbReference>
<dbReference type="SUPFAM" id="SSF46767">
    <property type="entry name" value="Methylated DNA-protein cysteine methyltransferase, C-terminal domain"/>
    <property type="match status" value="1"/>
</dbReference>
<dbReference type="SUPFAM" id="SSF53155">
    <property type="entry name" value="Methylated DNA-protein cysteine methyltransferase domain"/>
    <property type="match status" value="1"/>
</dbReference>
<comment type="similarity">
    <text evidence="2">Belongs to the MGMT family.</text>
</comment>
<feature type="domain" description="Methylguanine DNA methyltransferase ribonuclease-like" evidence="10">
    <location>
        <begin position="4"/>
        <end position="80"/>
    </location>
</feature>
<evidence type="ECO:0000256" key="4">
    <source>
        <dbReference type="ARBA" id="ARBA00022603"/>
    </source>
</evidence>
<dbReference type="InterPro" id="IPR036388">
    <property type="entry name" value="WH-like_DNA-bd_sf"/>
</dbReference>
<dbReference type="PROSITE" id="PS00374">
    <property type="entry name" value="MGMT"/>
    <property type="match status" value="1"/>
</dbReference>
<dbReference type="CDD" id="cd06445">
    <property type="entry name" value="ATase"/>
    <property type="match status" value="1"/>
</dbReference>
<dbReference type="EMBL" id="JAAGYR010000002">
    <property type="protein sequence ID" value="NEN75029.1"/>
    <property type="molecule type" value="Genomic_DNA"/>
</dbReference>
<sequence length="170" mass="19282">MSLYGSYISTPLGEMLAVSHDKGICLLNFTDNPLLNREIQIIEQYLKTSIQYCNHSHLLHLQQELQDYFNGQLQQFTTPLLFVGTPFQQQVWQALLQVPYGQTTYYQALAESLQNPKAIRAVAMGNARNHILILIPCHRVIGKNGHLVGYSAGIGKKEALLTLEKYHHSF</sequence>
<dbReference type="Pfam" id="PF01035">
    <property type="entry name" value="DNA_binding_1"/>
    <property type="match status" value="1"/>
</dbReference>
<keyword evidence="7" id="KW-0234">DNA repair</keyword>
<evidence type="ECO:0000256" key="2">
    <source>
        <dbReference type="ARBA" id="ARBA00008711"/>
    </source>
</evidence>
<keyword evidence="6" id="KW-0227">DNA damage</keyword>
<dbReference type="InterPro" id="IPR014048">
    <property type="entry name" value="MethylDNA_cys_MeTrfase_DNA-bd"/>
</dbReference>
<accession>A0A6L9Y3N4</accession>
<evidence type="ECO:0000256" key="6">
    <source>
        <dbReference type="ARBA" id="ARBA00022763"/>
    </source>
</evidence>
<dbReference type="AlphaFoldDB" id="A0A6L9Y3N4"/>
<feature type="domain" description="Methylated-DNA-[protein]-cysteine S-methyltransferase DNA binding" evidence="9">
    <location>
        <begin position="86"/>
        <end position="165"/>
    </location>
</feature>
<gene>
    <name evidence="11" type="ORF">F9B74_01645</name>
</gene>
<comment type="catalytic activity">
    <reaction evidence="1">
        <text>a 4-O-methyl-thymidine in DNA + L-cysteinyl-[protein] = a thymidine in DNA + S-methyl-L-cysteinyl-[protein]</text>
        <dbReference type="Rhea" id="RHEA:53428"/>
        <dbReference type="Rhea" id="RHEA-COMP:10131"/>
        <dbReference type="Rhea" id="RHEA-COMP:10132"/>
        <dbReference type="Rhea" id="RHEA-COMP:13555"/>
        <dbReference type="Rhea" id="RHEA-COMP:13556"/>
        <dbReference type="ChEBI" id="CHEBI:29950"/>
        <dbReference type="ChEBI" id="CHEBI:82612"/>
        <dbReference type="ChEBI" id="CHEBI:137386"/>
        <dbReference type="ChEBI" id="CHEBI:137387"/>
        <dbReference type="EC" id="2.1.1.63"/>
    </reaction>
</comment>
<dbReference type="GO" id="GO:0032259">
    <property type="term" value="P:methylation"/>
    <property type="evidence" value="ECO:0007669"/>
    <property type="project" value="UniProtKB-KW"/>
</dbReference>
<keyword evidence="4 11" id="KW-0489">Methyltransferase</keyword>
<dbReference type="Proteomes" id="UP000477651">
    <property type="component" value="Unassembled WGS sequence"/>
</dbReference>
<organism evidence="11 12">
    <name type="scientific">Pelistega ratti</name>
    <dbReference type="NCBI Taxonomy" id="2652177"/>
    <lineage>
        <taxon>Bacteria</taxon>
        <taxon>Pseudomonadati</taxon>
        <taxon>Pseudomonadota</taxon>
        <taxon>Betaproteobacteria</taxon>
        <taxon>Burkholderiales</taxon>
        <taxon>Alcaligenaceae</taxon>
        <taxon>Pelistega</taxon>
    </lineage>
</organism>
<evidence type="ECO:0000256" key="5">
    <source>
        <dbReference type="ARBA" id="ARBA00022679"/>
    </source>
</evidence>